<feature type="active site" description="Proton donor" evidence="4">
    <location>
        <position position="181"/>
    </location>
</feature>
<accession>C5BK66</accession>
<dbReference type="AlphaFoldDB" id="C5BK66"/>
<evidence type="ECO:0000313" key="7">
    <source>
        <dbReference type="Proteomes" id="UP000009080"/>
    </source>
</evidence>
<keyword evidence="7" id="KW-1185">Reference proteome</keyword>
<evidence type="ECO:0000313" key="6">
    <source>
        <dbReference type="EMBL" id="ACR13804.1"/>
    </source>
</evidence>
<dbReference type="EC" id="3.2.1.-" evidence="6"/>
<feature type="domain" description="Glycosyl hydrolases family 39 N-terminal catalytic" evidence="5">
    <location>
        <begin position="27"/>
        <end position="493"/>
    </location>
</feature>
<dbReference type="InterPro" id="IPR049165">
    <property type="entry name" value="GH39_as"/>
</dbReference>
<dbReference type="Gene3D" id="2.60.40.1500">
    <property type="entry name" value="Glycosyl hydrolase domain, family 39"/>
    <property type="match status" value="1"/>
</dbReference>
<evidence type="ECO:0000259" key="5">
    <source>
        <dbReference type="Pfam" id="PF01229"/>
    </source>
</evidence>
<protein>
    <submittedName>
        <fullName evidence="6">Glycoside hydrolase family 39 domain protein</fullName>
        <ecNumber evidence="6">3.2.1.-</ecNumber>
    </submittedName>
</protein>
<dbReference type="OrthoDB" id="9776971at2"/>
<organism evidence="6 7">
    <name type="scientific">Teredinibacter turnerae (strain ATCC 39867 / T7901)</name>
    <dbReference type="NCBI Taxonomy" id="377629"/>
    <lineage>
        <taxon>Bacteria</taxon>
        <taxon>Pseudomonadati</taxon>
        <taxon>Pseudomonadota</taxon>
        <taxon>Gammaproteobacteria</taxon>
        <taxon>Cellvibrionales</taxon>
        <taxon>Cellvibrionaceae</taxon>
        <taxon>Teredinibacter</taxon>
    </lineage>
</organism>
<dbReference type="Proteomes" id="UP000009080">
    <property type="component" value="Chromosome"/>
</dbReference>
<dbReference type="InterPro" id="IPR000514">
    <property type="entry name" value="Glyco_hydro_39"/>
</dbReference>
<proteinExistence type="inferred from homology"/>
<sequence>MLRILTLLCVLSLSCESLGQDDYLRSIKINLAKTDGEINRFYNLSVGAGRANEGMRADWRQQLAEVHRDAGFRYIRMHGLLTDDMAVYRIDDKGQDQFNFQYVDDLYDYILSIGMKPFVELSFMPNALASGEQTVFWWRGNVTPPHSYEKWGALVKTLTQHFTNRYGAKEVESWYFEVWNEPNLEGFWQGSQADYFKLYEYAANAVKSVNPNYKVGGPATAGAAWITDTIGFCVANDVPLDFVSSHSYGVSQGFLDEYGTTGTVLANEERAITNDILKNREEITRSSMPALPLHYTEWSTSYTPADPIHDSYHSAAYILQKIKQVGDAAQSMSYWTFTDIFEEAGPRYEVFHGGFGLMNMQGIKKPSYFAFQFLNDLEKVSLQNEDKQSFASKSQNGDVHVLLWDYTYTLPKKTNNQQFYNRLQKPREKGNVQLNLDGLIKGRYQLQIAQVGFRKNDAYSEYIDMGSPNQLTRRQVEKLKKTATGAPHTTRIIRIDKSGRFDLELPLRENDVYSVKLTRL</sequence>
<dbReference type="Gene3D" id="3.20.20.80">
    <property type="entry name" value="Glycosidases"/>
    <property type="match status" value="1"/>
</dbReference>
<evidence type="ECO:0000256" key="2">
    <source>
        <dbReference type="ARBA" id="ARBA00022801"/>
    </source>
</evidence>
<keyword evidence="3 6" id="KW-0326">Glycosidase</keyword>
<dbReference type="Pfam" id="PF01229">
    <property type="entry name" value="Glyco_hydro_39"/>
    <property type="match status" value="1"/>
</dbReference>
<dbReference type="InterPro" id="IPR049166">
    <property type="entry name" value="GH39_cat"/>
</dbReference>
<dbReference type="PRINTS" id="PR00745">
    <property type="entry name" value="GLHYDRLASE39"/>
</dbReference>
<dbReference type="GO" id="GO:0005975">
    <property type="term" value="P:carbohydrate metabolic process"/>
    <property type="evidence" value="ECO:0007669"/>
    <property type="project" value="InterPro"/>
</dbReference>
<name>C5BK66_TERTT</name>
<evidence type="ECO:0000256" key="3">
    <source>
        <dbReference type="ARBA" id="ARBA00023295"/>
    </source>
</evidence>
<evidence type="ECO:0000256" key="1">
    <source>
        <dbReference type="ARBA" id="ARBA00008875"/>
    </source>
</evidence>
<dbReference type="InterPro" id="IPR017853">
    <property type="entry name" value="GH"/>
</dbReference>
<dbReference type="PANTHER" id="PTHR12631:SF10">
    <property type="entry name" value="BETA-XYLOSIDASE-LIKE PROTEIN-RELATED"/>
    <property type="match status" value="1"/>
</dbReference>
<dbReference type="HOGENOM" id="CLU_028597_0_0_6"/>
<dbReference type="PROSITE" id="PS51257">
    <property type="entry name" value="PROKAR_LIPOPROTEIN"/>
    <property type="match status" value="1"/>
</dbReference>
<evidence type="ECO:0000256" key="4">
    <source>
        <dbReference type="PIRSR" id="PIRSR600514-1"/>
    </source>
</evidence>
<dbReference type="PROSITE" id="PS01027">
    <property type="entry name" value="GLYCOSYL_HYDROL_F39"/>
    <property type="match status" value="1"/>
</dbReference>
<dbReference type="SUPFAM" id="SSF51445">
    <property type="entry name" value="(Trans)glycosidases"/>
    <property type="match status" value="1"/>
</dbReference>
<comment type="similarity">
    <text evidence="1">Belongs to the glycosyl hydrolase 39 family.</text>
</comment>
<keyword evidence="2 6" id="KW-0378">Hydrolase</keyword>
<dbReference type="RefSeq" id="WP_015819919.1">
    <property type="nucleotide sequence ID" value="NC_012997.1"/>
</dbReference>
<dbReference type="InterPro" id="IPR051923">
    <property type="entry name" value="Glycosyl_Hydrolase_39"/>
</dbReference>
<dbReference type="GO" id="GO:0004553">
    <property type="term" value="F:hydrolase activity, hydrolyzing O-glycosyl compounds"/>
    <property type="evidence" value="ECO:0007669"/>
    <property type="project" value="InterPro"/>
</dbReference>
<dbReference type="STRING" id="377629.TERTU_2313"/>
<dbReference type="CAZy" id="GH39">
    <property type="family name" value="Glycoside Hydrolase Family 39"/>
</dbReference>
<dbReference type="PANTHER" id="PTHR12631">
    <property type="entry name" value="ALPHA-L-IDURONIDASE"/>
    <property type="match status" value="1"/>
</dbReference>
<dbReference type="eggNOG" id="COG3664">
    <property type="taxonomic scope" value="Bacteria"/>
</dbReference>
<gene>
    <name evidence="6" type="ordered locus">TERTU_2313</name>
</gene>
<dbReference type="EMBL" id="CP001614">
    <property type="protein sequence ID" value="ACR13804.1"/>
    <property type="molecule type" value="Genomic_DNA"/>
</dbReference>
<dbReference type="KEGG" id="ttu:TERTU_2313"/>
<reference evidence="6 7" key="1">
    <citation type="journal article" date="2009" name="PLoS ONE">
        <title>The complete genome of Teredinibacter turnerae T7901: an intracellular endosymbiont of marine wood-boring bivalves (shipworms).</title>
        <authorList>
            <person name="Yang J.C."/>
            <person name="Madupu R."/>
            <person name="Durkin A.S."/>
            <person name="Ekborg N.A."/>
            <person name="Pedamallu C.S."/>
            <person name="Hostetler J.B."/>
            <person name="Radune D."/>
            <person name="Toms B.S."/>
            <person name="Henrissat B."/>
            <person name="Coutinho P.M."/>
            <person name="Schwarz S."/>
            <person name="Field L."/>
            <person name="Trindade-Silva A.E."/>
            <person name="Soares C.A.G."/>
            <person name="Elshahawi S."/>
            <person name="Hanora A."/>
            <person name="Schmidt E.W."/>
            <person name="Haygood M.G."/>
            <person name="Posfai J."/>
            <person name="Benner J."/>
            <person name="Madinger C."/>
            <person name="Nove J."/>
            <person name="Anton B."/>
            <person name="Chaudhary K."/>
            <person name="Foster J."/>
            <person name="Holman A."/>
            <person name="Kumar S."/>
            <person name="Lessard P.A."/>
            <person name="Luyten Y.A."/>
            <person name="Slatko B."/>
            <person name="Wood N."/>
            <person name="Wu B."/>
            <person name="Teplitski M."/>
            <person name="Mougous J.D."/>
            <person name="Ward N."/>
            <person name="Eisen J.A."/>
            <person name="Badger J.H."/>
            <person name="Distel D.L."/>
        </authorList>
    </citation>
    <scope>NUCLEOTIDE SEQUENCE [LARGE SCALE GENOMIC DNA]</scope>
    <source>
        <strain evidence="7">ATCC 39867 / T7901</strain>
    </source>
</reference>
<dbReference type="SUPFAM" id="SSF51011">
    <property type="entry name" value="Glycosyl hydrolase domain"/>
    <property type="match status" value="1"/>
</dbReference>